<feature type="compositionally biased region" description="Low complexity" evidence="1">
    <location>
        <begin position="1"/>
        <end position="18"/>
    </location>
</feature>
<feature type="compositionally biased region" description="Polar residues" evidence="1">
    <location>
        <begin position="115"/>
        <end position="128"/>
    </location>
</feature>
<gene>
    <name evidence="2" type="ORF">B296_00054703</name>
</gene>
<evidence type="ECO:0000313" key="3">
    <source>
        <dbReference type="Proteomes" id="UP000287651"/>
    </source>
</evidence>
<feature type="region of interest" description="Disordered" evidence="1">
    <location>
        <begin position="1"/>
        <end position="20"/>
    </location>
</feature>
<name>A0A426X2R6_ENSVE</name>
<dbReference type="AlphaFoldDB" id="A0A426X2R6"/>
<sequence>MASVSGSSSLGIPSPGDSKSLRDLKVMKSFHDVVLVVTEESLGSIWEPYSIPEEYVLQAPLPEQRPCNPESSKLSISVDALEADLRFPFIPSSWNALDGAMDLNALRRKPKMSGGKNSSATRAESSPSEVEKISVETTPKRPVGSSAPEQAVTAWPGKQVKMMVKKHKSHHGEGSS</sequence>
<organism evidence="2 3">
    <name type="scientific">Ensete ventricosum</name>
    <name type="common">Abyssinian banana</name>
    <name type="synonym">Musa ensete</name>
    <dbReference type="NCBI Taxonomy" id="4639"/>
    <lineage>
        <taxon>Eukaryota</taxon>
        <taxon>Viridiplantae</taxon>
        <taxon>Streptophyta</taxon>
        <taxon>Embryophyta</taxon>
        <taxon>Tracheophyta</taxon>
        <taxon>Spermatophyta</taxon>
        <taxon>Magnoliopsida</taxon>
        <taxon>Liliopsida</taxon>
        <taxon>Zingiberales</taxon>
        <taxon>Musaceae</taxon>
        <taxon>Ensete</taxon>
    </lineage>
</organism>
<dbReference type="Proteomes" id="UP000287651">
    <property type="component" value="Unassembled WGS sequence"/>
</dbReference>
<dbReference type="EMBL" id="AMZH03028338">
    <property type="protein sequence ID" value="RRT33751.1"/>
    <property type="molecule type" value="Genomic_DNA"/>
</dbReference>
<evidence type="ECO:0000313" key="2">
    <source>
        <dbReference type="EMBL" id="RRT33751.1"/>
    </source>
</evidence>
<feature type="region of interest" description="Disordered" evidence="1">
    <location>
        <begin position="108"/>
        <end position="176"/>
    </location>
</feature>
<reference evidence="2 3" key="1">
    <citation type="journal article" date="2014" name="Agronomy (Basel)">
        <title>A Draft Genome Sequence for Ensete ventricosum, the Drought-Tolerant Tree Against Hunger.</title>
        <authorList>
            <person name="Harrison J."/>
            <person name="Moore K.A."/>
            <person name="Paszkiewicz K."/>
            <person name="Jones T."/>
            <person name="Grant M."/>
            <person name="Ambacheew D."/>
            <person name="Muzemil S."/>
            <person name="Studholme D.J."/>
        </authorList>
    </citation>
    <scope>NUCLEOTIDE SEQUENCE [LARGE SCALE GENOMIC DNA]</scope>
</reference>
<protein>
    <submittedName>
        <fullName evidence="2">Uncharacterized protein</fullName>
    </submittedName>
</protein>
<proteinExistence type="predicted"/>
<accession>A0A426X2R6</accession>
<evidence type="ECO:0000256" key="1">
    <source>
        <dbReference type="SAM" id="MobiDB-lite"/>
    </source>
</evidence>
<comment type="caution">
    <text evidence="2">The sequence shown here is derived from an EMBL/GenBank/DDBJ whole genome shotgun (WGS) entry which is preliminary data.</text>
</comment>